<comment type="caution">
    <text evidence="1">The sequence shown here is derived from an EMBL/GenBank/DDBJ whole genome shotgun (WGS) entry which is preliminary data.</text>
</comment>
<proteinExistence type="predicted"/>
<dbReference type="Proteomes" id="UP001189429">
    <property type="component" value="Unassembled WGS sequence"/>
</dbReference>
<evidence type="ECO:0000313" key="2">
    <source>
        <dbReference type="Proteomes" id="UP001189429"/>
    </source>
</evidence>
<protein>
    <submittedName>
        <fullName evidence="1">Uncharacterized protein</fullName>
    </submittedName>
</protein>
<organism evidence="1 2">
    <name type="scientific">Prorocentrum cordatum</name>
    <dbReference type="NCBI Taxonomy" id="2364126"/>
    <lineage>
        <taxon>Eukaryota</taxon>
        <taxon>Sar</taxon>
        <taxon>Alveolata</taxon>
        <taxon>Dinophyceae</taxon>
        <taxon>Prorocentrales</taxon>
        <taxon>Prorocentraceae</taxon>
        <taxon>Prorocentrum</taxon>
    </lineage>
</organism>
<sequence>MSVYEDTKTLTDGYYCRPLGECVVTPVLPQGNTEAFLEVTTDASALDNPLVHWIDFVTGHADAIPDDLEVKYREASKNNTWHDLPLPFSFKEPLPADSQMQMCILDPGNGTKSIIKHVVLGPKTKMKFQVFSKLAVGSVRKLVFQHPKIGVRAFQYIFEHMGGKQFRQFHLSPEVKQTSKVDTFYEMSDEDIDAGFTYIIKNAPRTTSECAQLVWQTKALKQGAPLHGWPIALVDKALRNVLAEGVLAKKECQRNLFLCEKHVKPWFLNILKECIDPLTSLALVGEPNCGKTPLGKAYLFAMCDRNARVHGLDQDKVRIRVTPEIDFLRGEQGALTMGDFVDDGCLNQLPAKMVKALVDVGQFESMCWARWGATKWVKGEPRAVADQTYDDRAVKDDVWPHAKFQEFFDMLRPTLHEKMTPACILAVFKRAAFIVNTKKWVYWRPAGTQEDDVQRKNIEGMGEYLTAEGKALYGASKNGDTTPPADWQNLLQQERNFIDSAVQAAQARRVSDAQAAPVVRVKREHVSHDTRKFRRLLGPSSACLDLCPPSPAKAEEPDMPLAQALEEALEGDEAEALATLGGGMDNEDEV</sequence>
<gene>
    <name evidence="1" type="ORF">PCOR1329_LOCUS66322</name>
</gene>
<reference evidence="1" key="1">
    <citation type="submission" date="2023-10" db="EMBL/GenBank/DDBJ databases">
        <authorList>
            <person name="Chen Y."/>
            <person name="Shah S."/>
            <person name="Dougan E. K."/>
            <person name="Thang M."/>
            <person name="Chan C."/>
        </authorList>
    </citation>
    <scope>NUCLEOTIDE SEQUENCE [LARGE SCALE GENOMIC DNA]</scope>
</reference>
<accession>A0ABN9WG33</accession>
<evidence type="ECO:0000313" key="1">
    <source>
        <dbReference type="EMBL" id="CAK0884353.1"/>
    </source>
</evidence>
<dbReference type="EMBL" id="CAUYUJ010018535">
    <property type="protein sequence ID" value="CAK0884353.1"/>
    <property type="molecule type" value="Genomic_DNA"/>
</dbReference>
<keyword evidence="2" id="KW-1185">Reference proteome</keyword>
<name>A0ABN9WG33_9DINO</name>